<dbReference type="InterPro" id="IPR001650">
    <property type="entry name" value="Helicase_C-like"/>
</dbReference>
<dbReference type="Pfam" id="PF00271">
    <property type="entry name" value="Helicase_C"/>
    <property type="match status" value="1"/>
</dbReference>
<dbReference type="GO" id="GO:0003677">
    <property type="term" value="F:DNA binding"/>
    <property type="evidence" value="ECO:0007669"/>
    <property type="project" value="InterPro"/>
</dbReference>
<dbReference type="GO" id="GO:0004386">
    <property type="term" value="F:helicase activity"/>
    <property type="evidence" value="ECO:0007669"/>
    <property type="project" value="UniProtKB-KW"/>
</dbReference>
<protein>
    <recommendedName>
        <fullName evidence="6">Helicase ATP-binding domain-containing protein</fullName>
    </recommendedName>
</protein>
<dbReference type="PANTHER" id="PTHR11274">
    <property type="entry name" value="RAD25/XP-B DNA REPAIR HELICASE"/>
    <property type="match status" value="1"/>
</dbReference>
<evidence type="ECO:0000256" key="2">
    <source>
        <dbReference type="ARBA" id="ARBA00022801"/>
    </source>
</evidence>
<dbReference type="SUPFAM" id="SSF52540">
    <property type="entry name" value="P-loop containing nucleoside triphosphate hydrolases"/>
    <property type="match status" value="2"/>
</dbReference>
<dbReference type="SMART" id="SM00487">
    <property type="entry name" value="DEXDc"/>
    <property type="match status" value="1"/>
</dbReference>
<feature type="compositionally biased region" description="Acidic residues" evidence="5">
    <location>
        <begin position="519"/>
        <end position="528"/>
    </location>
</feature>
<dbReference type="Pfam" id="PF04851">
    <property type="entry name" value="ResIII"/>
    <property type="match status" value="1"/>
</dbReference>
<proteinExistence type="predicted"/>
<dbReference type="InterPro" id="IPR027417">
    <property type="entry name" value="P-loop_NTPase"/>
</dbReference>
<organism evidence="7">
    <name type="scientific">viral metagenome</name>
    <dbReference type="NCBI Taxonomy" id="1070528"/>
    <lineage>
        <taxon>unclassified sequences</taxon>
        <taxon>metagenomes</taxon>
        <taxon>organismal metagenomes</taxon>
    </lineage>
</organism>
<sequence>MSFFRSKNANFYNNNKKEQKNVVEMPKNINTYLGQKGYTILKSDLSVTQQQYIKEQLLIKPCTPGAPIAIDKSFPAYRESDKKLYVPRYYGEQLFGKPNDSKITEGDDIALEFQGSLREMQVPVVNAYLDKVLRSNGEVTGGGGLLELPCGFGKTSISLYILCKLKKKALVIVHKEFLMNQWIERIQQFIPNAKIGKIQGQIIDIEGKDIVIGMLQSLSMKDYPASIFDSFGLTIIDEVHHISSEVFSCALFKLVTKYMLGLSATMERSDGTTRVFKMFLGDVVYKQERSKDEEVIVRGITYQTNDDEYNEVELDFRGKPAASKMLSKICNYNRRSEFILKVLDDMIKENPKQQIMIIASYRNILNYFYEAINHKQIATVGFYVGGMKEAALKQTELKQVVLATYSMAAEGLDIKTLTTLIMATPMTKIEQSVGRILRQKHENPPIVVDIIDAHANFQNQWAKRRRFFKTQNYKIIQISSSTYTTDISKWKTTFVPSASITNTNKSIEIDNNSNSGSDTESDLEEPDLESNGNSKKGGVCLLKFKK</sequence>
<dbReference type="PANTHER" id="PTHR11274:SF0">
    <property type="entry name" value="GENERAL TRANSCRIPTION AND DNA REPAIR FACTOR IIH HELICASE SUBUNIT XPB"/>
    <property type="match status" value="1"/>
</dbReference>
<evidence type="ECO:0000313" key="7">
    <source>
        <dbReference type="EMBL" id="QHT88600.1"/>
    </source>
</evidence>
<evidence type="ECO:0000259" key="6">
    <source>
        <dbReference type="PROSITE" id="PS51192"/>
    </source>
</evidence>
<dbReference type="InterPro" id="IPR006935">
    <property type="entry name" value="Helicase/UvrB_N"/>
</dbReference>
<dbReference type="GO" id="GO:0016787">
    <property type="term" value="F:hydrolase activity"/>
    <property type="evidence" value="ECO:0007669"/>
    <property type="project" value="UniProtKB-KW"/>
</dbReference>
<dbReference type="InterPro" id="IPR050615">
    <property type="entry name" value="ATP-dep_DNA_Helicase"/>
</dbReference>
<evidence type="ECO:0000256" key="3">
    <source>
        <dbReference type="ARBA" id="ARBA00022806"/>
    </source>
</evidence>
<reference evidence="7" key="1">
    <citation type="journal article" date="2020" name="Nature">
        <title>Giant virus diversity and host interactions through global metagenomics.</title>
        <authorList>
            <person name="Schulz F."/>
            <person name="Roux S."/>
            <person name="Paez-Espino D."/>
            <person name="Jungbluth S."/>
            <person name="Walsh D.A."/>
            <person name="Denef V.J."/>
            <person name="McMahon K.D."/>
            <person name="Konstantinidis K.T."/>
            <person name="Eloe-Fadrosh E.A."/>
            <person name="Kyrpides N.C."/>
            <person name="Woyke T."/>
        </authorList>
    </citation>
    <scope>NUCLEOTIDE SEQUENCE</scope>
    <source>
        <strain evidence="7">GVMAG-M-3300023184-51</strain>
    </source>
</reference>
<dbReference type="AlphaFoldDB" id="A0A6C0I7M9"/>
<keyword evidence="4" id="KW-0067">ATP-binding</keyword>
<keyword evidence="1" id="KW-0547">Nucleotide-binding</keyword>
<keyword evidence="2" id="KW-0378">Hydrolase</keyword>
<name>A0A6C0I7M9_9ZZZZ</name>
<dbReference type="InterPro" id="IPR014001">
    <property type="entry name" value="Helicase_ATP-bd"/>
</dbReference>
<feature type="region of interest" description="Disordered" evidence="5">
    <location>
        <begin position="506"/>
        <end position="546"/>
    </location>
</feature>
<dbReference type="GO" id="GO:0005524">
    <property type="term" value="F:ATP binding"/>
    <property type="evidence" value="ECO:0007669"/>
    <property type="project" value="UniProtKB-KW"/>
</dbReference>
<feature type="domain" description="Helicase ATP-binding" evidence="6">
    <location>
        <begin position="135"/>
        <end position="284"/>
    </location>
</feature>
<evidence type="ECO:0000256" key="1">
    <source>
        <dbReference type="ARBA" id="ARBA00022741"/>
    </source>
</evidence>
<evidence type="ECO:0000256" key="5">
    <source>
        <dbReference type="SAM" id="MobiDB-lite"/>
    </source>
</evidence>
<feature type="compositionally biased region" description="Polar residues" evidence="5">
    <location>
        <begin position="506"/>
        <end position="518"/>
    </location>
</feature>
<dbReference type="EMBL" id="MN740119">
    <property type="protein sequence ID" value="QHT88600.1"/>
    <property type="molecule type" value="Genomic_DNA"/>
</dbReference>
<dbReference type="Gene3D" id="3.40.50.300">
    <property type="entry name" value="P-loop containing nucleotide triphosphate hydrolases"/>
    <property type="match status" value="2"/>
</dbReference>
<accession>A0A6C0I7M9</accession>
<keyword evidence="3" id="KW-0347">Helicase</keyword>
<dbReference type="PROSITE" id="PS51192">
    <property type="entry name" value="HELICASE_ATP_BIND_1"/>
    <property type="match status" value="1"/>
</dbReference>
<dbReference type="CDD" id="cd17926">
    <property type="entry name" value="DEXHc_RE"/>
    <property type="match status" value="1"/>
</dbReference>
<evidence type="ECO:0000256" key="4">
    <source>
        <dbReference type="ARBA" id="ARBA00022840"/>
    </source>
</evidence>